<evidence type="ECO:0000313" key="1">
    <source>
        <dbReference type="EMBL" id="KAG9494726.1"/>
    </source>
</evidence>
<protein>
    <submittedName>
        <fullName evidence="1">Uncharacterized protein</fullName>
    </submittedName>
</protein>
<dbReference type="AlphaFoldDB" id="A0A9P8D3L4"/>
<dbReference type="Proteomes" id="UP000827133">
    <property type="component" value="Unassembled WGS sequence"/>
</dbReference>
<organism evidence="1 2">
    <name type="scientific">Fusarium musae</name>
    <dbReference type="NCBI Taxonomy" id="1042133"/>
    <lineage>
        <taxon>Eukaryota</taxon>
        <taxon>Fungi</taxon>
        <taxon>Dikarya</taxon>
        <taxon>Ascomycota</taxon>
        <taxon>Pezizomycotina</taxon>
        <taxon>Sordariomycetes</taxon>
        <taxon>Hypocreomycetidae</taxon>
        <taxon>Hypocreales</taxon>
        <taxon>Nectriaceae</taxon>
        <taxon>Fusarium</taxon>
    </lineage>
</organism>
<dbReference type="KEGG" id="fmu:J7337_013865"/>
<sequence length="104" mass="11686">MKTEQETKREIFQGKKQKVSDYVNNLDAASMTGTWSPGGTWHRIHGDCKSTTGGKWHMETMKTSSSPPTYKVKLLENDSTIWSREYVSEPSFETIVADVQAAKG</sequence>
<evidence type="ECO:0000313" key="2">
    <source>
        <dbReference type="Proteomes" id="UP000827133"/>
    </source>
</evidence>
<keyword evidence="2" id="KW-1185">Reference proteome</keyword>
<gene>
    <name evidence="1" type="ORF">J7337_013865</name>
</gene>
<accession>A0A9P8D3L4</accession>
<name>A0A9P8D3L4_9HYPO</name>
<proteinExistence type="predicted"/>
<reference evidence="1" key="1">
    <citation type="journal article" date="2021" name="Mol. Plant Microbe Interact.">
        <title>Telomere to telomere genome assembly of Fusarium musae F31, causal agent of crown rot disease of banana.</title>
        <authorList>
            <person name="Degradi L."/>
            <person name="Tava V."/>
            <person name="Kunova A."/>
            <person name="Cortesi P."/>
            <person name="Saracchi M."/>
            <person name="Pasquali M."/>
        </authorList>
    </citation>
    <scope>NUCLEOTIDE SEQUENCE</scope>
    <source>
        <strain evidence="1">F31</strain>
    </source>
</reference>
<dbReference type="RefSeq" id="XP_044673726.1">
    <property type="nucleotide sequence ID" value="XM_044831340.1"/>
</dbReference>
<comment type="caution">
    <text evidence="1">The sequence shown here is derived from an EMBL/GenBank/DDBJ whole genome shotgun (WGS) entry which is preliminary data.</text>
</comment>
<dbReference type="EMBL" id="JAHBCI010000012">
    <property type="protein sequence ID" value="KAG9494726.1"/>
    <property type="molecule type" value="Genomic_DNA"/>
</dbReference>
<dbReference type="GeneID" id="68321721"/>